<evidence type="ECO:0000313" key="2">
    <source>
        <dbReference type="EMBL" id="GBG65885.1"/>
    </source>
</evidence>
<evidence type="ECO:0008006" key="4">
    <source>
        <dbReference type="Google" id="ProtNLM"/>
    </source>
</evidence>
<dbReference type="EMBL" id="BFEA01000067">
    <property type="protein sequence ID" value="GBG65885.1"/>
    <property type="molecule type" value="Genomic_DNA"/>
</dbReference>
<dbReference type="AlphaFoldDB" id="A0A388K751"/>
<organism evidence="2 3">
    <name type="scientific">Chara braunii</name>
    <name type="common">Braun's stonewort</name>
    <dbReference type="NCBI Taxonomy" id="69332"/>
    <lineage>
        <taxon>Eukaryota</taxon>
        <taxon>Viridiplantae</taxon>
        <taxon>Streptophyta</taxon>
        <taxon>Charophyceae</taxon>
        <taxon>Charales</taxon>
        <taxon>Characeae</taxon>
        <taxon>Chara</taxon>
    </lineage>
</organism>
<gene>
    <name evidence="2" type="ORF">CBR_g54176</name>
</gene>
<evidence type="ECO:0000256" key="1">
    <source>
        <dbReference type="SAM" id="MobiDB-lite"/>
    </source>
</evidence>
<dbReference type="Proteomes" id="UP000265515">
    <property type="component" value="Unassembled WGS sequence"/>
</dbReference>
<keyword evidence="3" id="KW-1185">Reference proteome</keyword>
<name>A0A388K751_CHABU</name>
<reference evidence="2 3" key="1">
    <citation type="journal article" date="2018" name="Cell">
        <title>The Chara Genome: Secondary Complexity and Implications for Plant Terrestrialization.</title>
        <authorList>
            <person name="Nishiyama T."/>
            <person name="Sakayama H."/>
            <person name="Vries J.D."/>
            <person name="Buschmann H."/>
            <person name="Saint-Marcoux D."/>
            <person name="Ullrich K.K."/>
            <person name="Haas F.B."/>
            <person name="Vanderstraeten L."/>
            <person name="Becker D."/>
            <person name="Lang D."/>
            <person name="Vosolsobe S."/>
            <person name="Rombauts S."/>
            <person name="Wilhelmsson P.K.I."/>
            <person name="Janitza P."/>
            <person name="Kern R."/>
            <person name="Heyl A."/>
            <person name="Rumpler F."/>
            <person name="Villalobos L.I.A.C."/>
            <person name="Clay J.M."/>
            <person name="Skokan R."/>
            <person name="Toyoda A."/>
            <person name="Suzuki Y."/>
            <person name="Kagoshima H."/>
            <person name="Schijlen E."/>
            <person name="Tajeshwar N."/>
            <person name="Catarino B."/>
            <person name="Hetherington A.J."/>
            <person name="Saltykova A."/>
            <person name="Bonnot C."/>
            <person name="Breuninger H."/>
            <person name="Symeonidi A."/>
            <person name="Radhakrishnan G.V."/>
            <person name="Van Nieuwerburgh F."/>
            <person name="Deforce D."/>
            <person name="Chang C."/>
            <person name="Karol K.G."/>
            <person name="Hedrich R."/>
            <person name="Ulvskov P."/>
            <person name="Glockner G."/>
            <person name="Delwiche C.F."/>
            <person name="Petrasek J."/>
            <person name="Van de Peer Y."/>
            <person name="Friml J."/>
            <person name="Beilby M."/>
            <person name="Dolan L."/>
            <person name="Kohara Y."/>
            <person name="Sugano S."/>
            <person name="Fujiyama A."/>
            <person name="Delaux P.-M."/>
            <person name="Quint M."/>
            <person name="TheiBen G."/>
            <person name="Hagemann M."/>
            <person name="Harholt J."/>
            <person name="Dunand C."/>
            <person name="Zachgo S."/>
            <person name="Langdale J."/>
            <person name="Maumus F."/>
            <person name="Straeten D.V.D."/>
            <person name="Gould S.B."/>
            <person name="Rensing S.A."/>
        </authorList>
    </citation>
    <scope>NUCLEOTIDE SEQUENCE [LARGE SCALE GENOMIC DNA]</scope>
    <source>
        <strain evidence="2 3">S276</strain>
    </source>
</reference>
<accession>A0A388K751</accession>
<feature type="region of interest" description="Disordered" evidence="1">
    <location>
        <begin position="281"/>
        <end position="313"/>
    </location>
</feature>
<dbReference type="Gramene" id="GBG65885">
    <property type="protein sequence ID" value="GBG65885"/>
    <property type="gene ID" value="CBR_g54176"/>
</dbReference>
<feature type="region of interest" description="Disordered" evidence="1">
    <location>
        <begin position="420"/>
        <end position="489"/>
    </location>
</feature>
<evidence type="ECO:0000313" key="3">
    <source>
        <dbReference type="Proteomes" id="UP000265515"/>
    </source>
</evidence>
<feature type="compositionally biased region" description="Basic and acidic residues" evidence="1">
    <location>
        <begin position="281"/>
        <end position="304"/>
    </location>
</feature>
<sequence length="649" mass="72509">MMISDEWLRQPWRWSLWLRSQWVRQQVRSAAFWDNVEGIVELITPMMQLLRRLDRGGGVMSRLWSWSERVIQRVAQAPTRRTSRAELDALVRGLQARRRHMLEPAHYMAHLLNPRHRSIAYFEGAWRTDQERELAEEADIYLRQQAGLDRQLYQDLRTALREFHSREGDCAYGSRSGDRDAESCRGEKETSTVAQWWVQWGDGVPLLQSIAVRLMHTWTCASPAERNWVVHERVQVKRRNKLGLTKLTRLVEISTNLRLLGCHTRGVGYVLPWEDEDVITQEERPEARDSGVRHADKVSDEQLDRQTPVPAGETPISQVVRGLDIDVGVSSNLLMEAAQGMDGTPSRPVRSTRDAVRFPSMQEMDVETDVDRRDREERQRTLALAQSCPVIQDIRASLDAARDLETEVTRVAETDLRETCGTRERTHGVEEVQEGEDPRPAQGDGRVCRPGLDPIRGEDNDVEGGGDGAVGGGDAPHGGSDAVGQHDACEEDRQTISGGYQEDAGGVSASAAKMRRYAVEGTGKQPADSEVATLRGALVEGICVLPLGGTMSAAVLECNGREDPLAANRWGRMEDSSRRALGEPPPYASCSPFVPSSMTGVTPPLGILWSRWRASGPHARQIRGHGIVGVVDQRVIHPDQGHDSWRVEV</sequence>
<protein>
    <recommendedName>
        <fullName evidence="4">HAT C-terminal dimerisation domain-containing protein</fullName>
    </recommendedName>
</protein>
<dbReference type="SUPFAM" id="SSF53098">
    <property type="entry name" value="Ribonuclease H-like"/>
    <property type="match status" value="1"/>
</dbReference>
<feature type="compositionally biased region" description="Gly residues" evidence="1">
    <location>
        <begin position="463"/>
        <end position="476"/>
    </location>
</feature>
<comment type="caution">
    <text evidence="2">The sequence shown here is derived from an EMBL/GenBank/DDBJ whole genome shotgun (WGS) entry which is preliminary data.</text>
</comment>
<feature type="compositionally biased region" description="Basic and acidic residues" evidence="1">
    <location>
        <begin position="420"/>
        <end position="430"/>
    </location>
</feature>
<proteinExistence type="predicted"/>
<dbReference type="InterPro" id="IPR012337">
    <property type="entry name" value="RNaseH-like_sf"/>
</dbReference>